<comment type="subcellular location">
    <subcellularLocation>
        <location evidence="1">Cell membrane</location>
        <topology evidence="1">Single-pass type II membrane protein</topology>
    </subcellularLocation>
    <subcellularLocation>
        <location evidence="2">Secreted</location>
    </subcellularLocation>
</comment>
<keyword evidence="3" id="KW-0964">Secreted</keyword>
<gene>
    <name evidence="7" type="ORF">JD844_026051</name>
</gene>
<feature type="transmembrane region" description="Helical" evidence="5">
    <location>
        <begin position="102"/>
        <end position="126"/>
    </location>
</feature>
<dbReference type="Pfam" id="PF00059">
    <property type="entry name" value="Lectin_C"/>
    <property type="match status" value="1"/>
</dbReference>
<dbReference type="InterPro" id="IPR001304">
    <property type="entry name" value="C-type_lectin-like"/>
</dbReference>
<evidence type="ECO:0000259" key="6">
    <source>
        <dbReference type="PROSITE" id="PS50041"/>
    </source>
</evidence>
<evidence type="ECO:0000256" key="3">
    <source>
        <dbReference type="ARBA" id="ARBA00022525"/>
    </source>
</evidence>
<keyword evidence="5" id="KW-1133">Transmembrane helix</keyword>
<dbReference type="InterPro" id="IPR016186">
    <property type="entry name" value="C-type_lectin-like/link_sf"/>
</dbReference>
<dbReference type="PANTHER" id="PTHR45710:SF26">
    <property type="entry name" value="RH26557P"/>
    <property type="match status" value="1"/>
</dbReference>
<dbReference type="EMBL" id="JAIPUX010005290">
    <property type="protein sequence ID" value="KAH0615708.1"/>
    <property type="molecule type" value="Genomic_DNA"/>
</dbReference>
<evidence type="ECO:0000256" key="2">
    <source>
        <dbReference type="ARBA" id="ARBA00004613"/>
    </source>
</evidence>
<sequence>MHLSFQVRCVSDCECWCGSAGTQPISKRLESQGGRCMGHVEERKEGSRAAGGGCKRRWETQRRTMGPKAKADPKGKAAPAKGAPPAAAQPGGGPFSNIPPKVLWSIIGMVAVISFAVLITMTYLYISLASQKKHPLDEPMKKLRSTMAIGLRSPQLNYENLALFKKGARSSGGWQLFGKNLYYISKGQKTWYDAENFCMSRDSHLTSILSEEEQNYINSQLKRSTWIGLSDEEVEDRLILVLYWSSGHPKSSWDYGEEEKDCTSIEPLSSGPNWSEANCHELKRWVCKESLEIKRP</sequence>
<reference evidence="7 8" key="1">
    <citation type="journal article" date="2022" name="Gigascience">
        <title>A chromosome-level genome assembly and annotation of the desert horned lizard, Phrynosoma platyrhinos, provides insight into chromosomal rearrangements among reptiles.</title>
        <authorList>
            <person name="Koochekian N."/>
            <person name="Ascanio A."/>
            <person name="Farleigh K."/>
            <person name="Card D.C."/>
            <person name="Schield D.R."/>
            <person name="Castoe T.A."/>
            <person name="Jezkova T."/>
        </authorList>
    </citation>
    <scope>NUCLEOTIDE SEQUENCE [LARGE SCALE GENOMIC DNA]</scope>
    <source>
        <strain evidence="7">NK-2021</strain>
    </source>
</reference>
<dbReference type="SUPFAM" id="SSF56436">
    <property type="entry name" value="C-type lectin-like"/>
    <property type="match status" value="1"/>
</dbReference>
<organism evidence="7 8">
    <name type="scientific">Phrynosoma platyrhinos</name>
    <name type="common">Desert horned lizard</name>
    <dbReference type="NCBI Taxonomy" id="52577"/>
    <lineage>
        <taxon>Eukaryota</taxon>
        <taxon>Metazoa</taxon>
        <taxon>Chordata</taxon>
        <taxon>Craniata</taxon>
        <taxon>Vertebrata</taxon>
        <taxon>Euteleostomi</taxon>
        <taxon>Lepidosauria</taxon>
        <taxon>Squamata</taxon>
        <taxon>Bifurcata</taxon>
        <taxon>Unidentata</taxon>
        <taxon>Episquamata</taxon>
        <taxon>Toxicofera</taxon>
        <taxon>Iguania</taxon>
        <taxon>Phrynosomatidae</taxon>
        <taxon>Phrynosomatinae</taxon>
        <taxon>Phrynosoma</taxon>
    </lineage>
</organism>
<comment type="caution">
    <text evidence="7">The sequence shown here is derived from an EMBL/GenBank/DDBJ whole genome shotgun (WGS) entry which is preliminary data.</text>
</comment>
<feature type="domain" description="C-type lectin" evidence="6">
    <location>
        <begin position="177"/>
        <end position="288"/>
    </location>
</feature>
<dbReference type="Gene3D" id="3.10.100.10">
    <property type="entry name" value="Mannose-Binding Protein A, subunit A"/>
    <property type="match status" value="1"/>
</dbReference>
<keyword evidence="5" id="KW-0472">Membrane</keyword>
<dbReference type="Proteomes" id="UP000826234">
    <property type="component" value="Unassembled WGS sequence"/>
</dbReference>
<proteinExistence type="predicted"/>
<accession>A0ABQ7SEG5</accession>
<evidence type="ECO:0000256" key="4">
    <source>
        <dbReference type="SAM" id="MobiDB-lite"/>
    </source>
</evidence>
<dbReference type="SMART" id="SM00034">
    <property type="entry name" value="CLECT"/>
    <property type="match status" value="1"/>
</dbReference>
<dbReference type="InterPro" id="IPR016187">
    <property type="entry name" value="CTDL_fold"/>
</dbReference>
<protein>
    <recommendedName>
        <fullName evidence="6">C-type lectin domain-containing protein</fullName>
    </recommendedName>
</protein>
<evidence type="ECO:0000313" key="7">
    <source>
        <dbReference type="EMBL" id="KAH0615708.1"/>
    </source>
</evidence>
<evidence type="ECO:0000313" key="8">
    <source>
        <dbReference type="Proteomes" id="UP000826234"/>
    </source>
</evidence>
<evidence type="ECO:0000256" key="1">
    <source>
        <dbReference type="ARBA" id="ARBA00004401"/>
    </source>
</evidence>
<dbReference type="InterPro" id="IPR050828">
    <property type="entry name" value="C-type_lectin/matrix_domain"/>
</dbReference>
<name>A0ABQ7SEG5_PHRPL</name>
<keyword evidence="8" id="KW-1185">Reference proteome</keyword>
<dbReference type="PANTHER" id="PTHR45710">
    <property type="entry name" value="C-TYPE LECTIN DOMAIN-CONTAINING PROTEIN 180"/>
    <property type="match status" value="1"/>
</dbReference>
<dbReference type="PROSITE" id="PS50041">
    <property type="entry name" value="C_TYPE_LECTIN_2"/>
    <property type="match status" value="1"/>
</dbReference>
<keyword evidence="5" id="KW-0812">Transmembrane</keyword>
<feature type="region of interest" description="Disordered" evidence="4">
    <location>
        <begin position="41"/>
        <end position="92"/>
    </location>
</feature>
<feature type="compositionally biased region" description="Low complexity" evidence="4">
    <location>
        <begin position="76"/>
        <end position="89"/>
    </location>
</feature>
<evidence type="ECO:0000256" key="5">
    <source>
        <dbReference type="SAM" id="Phobius"/>
    </source>
</evidence>